<evidence type="ECO:0000259" key="1">
    <source>
        <dbReference type="Pfam" id="PF05076"/>
    </source>
</evidence>
<dbReference type="InterPro" id="IPR007768">
    <property type="entry name" value="Suppressor_of_fused"/>
</dbReference>
<organism evidence="2 3">
    <name type="scientific">Chthoniobacter flavus Ellin428</name>
    <dbReference type="NCBI Taxonomy" id="497964"/>
    <lineage>
        <taxon>Bacteria</taxon>
        <taxon>Pseudomonadati</taxon>
        <taxon>Verrucomicrobiota</taxon>
        <taxon>Spartobacteria</taxon>
        <taxon>Chthoniobacterales</taxon>
        <taxon>Chthoniobacteraceae</taxon>
        <taxon>Chthoniobacter</taxon>
    </lineage>
</organism>
<dbReference type="InParanoid" id="B4CVJ3"/>
<dbReference type="STRING" id="497964.CfE428DRAFT_0680"/>
<dbReference type="AlphaFoldDB" id="B4CVJ3"/>
<dbReference type="SUPFAM" id="SSF103359">
    <property type="entry name" value="Suppressor of Fused, N-terminal domain"/>
    <property type="match status" value="1"/>
</dbReference>
<evidence type="ECO:0000313" key="3">
    <source>
        <dbReference type="Proteomes" id="UP000005824"/>
    </source>
</evidence>
<comment type="caution">
    <text evidence="2">The sequence shown here is derived from an EMBL/GenBank/DDBJ whole genome shotgun (WGS) entry which is preliminary data.</text>
</comment>
<dbReference type="InterPro" id="IPR037181">
    <property type="entry name" value="SUFU_N"/>
</dbReference>
<dbReference type="eggNOG" id="ENOG502Z7T1">
    <property type="taxonomic scope" value="Bacteria"/>
</dbReference>
<feature type="domain" description="Suppressor of fused-like" evidence="1">
    <location>
        <begin position="39"/>
        <end position="202"/>
    </location>
</feature>
<proteinExistence type="predicted"/>
<dbReference type="PANTHER" id="PTHR10928">
    <property type="entry name" value="SUPPRESSOR OF FUSED"/>
    <property type="match status" value="1"/>
</dbReference>
<protein>
    <recommendedName>
        <fullName evidence="1">Suppressor of fused-like domain-containing protein</fullName>
    </recommendedName>
</protein>
<dbReference type="PIRSF" id="PIRSF038192">
    <property type="entry name" value="Txn_reg_BtrU_prd"/>
    <property type="match status" value="1"/>
</dbReference>
<dbReference type="GO" id="GO:0005737">
    <property type="term" value="C:cytoplasm"/>
    <property type="evidence" value="ECO:0007669"/>
    <property type="project" value="TreeGrafter"/>
</dbReference>
<dbReference type="RefSeq" id="WP_006978007.1">
    <property type="nucleotide sequence ID" value="NZ_ABVL01000002.1"/>
</dbReference>
<dbReference type="InterPro" id="IPR017429">
    <property type="entry name" value="Suppressor_of_fused_bac"/>
</dbReference>
<keyword evidence="3" id="KW-1185">Reference proteome</keyword>
<gene>
    <name evidence="2" type="ORF">CfE428DRAFT_0680</name>
</gene>
<dbReference type="PANTHER" id="PTHR10928:SF2">
    <property type="entry name" value="SUPPRESSOR OF FUSED HOMOLOG"/>
    <property type="match status" value="1"/>
</dbReference>
<dbReference type="EMBL" id="ABVL01000002">
    <property type="protein sequence ID" value="EDY21435.1"/>
    <property type="molecule type" value="Genomic_DNA"/>
</dbReference>
<name>B4CVJ3_9BACT</name>
<dbReference type="InterPro" id="IPR020941">
    <property type="entry name" value="SUFU-like_domain"/>
</dbReference>
<dbReference type="Pfam" id="PF05076">
    <property type="entry name" value="SUFU"/>
    <property type="match status" value="1"/>
</dbReference>
<evidence type="ECO:0000313" key="2">
    <source>
        <dbReference type="EMBL" id="EDY21435.1"/>
    </source>
</evidence>
<accession>B4CVJ3</accession>
<dbReference type="Proteomes" id="UP000005824">
    <property type="component" value="Unassembled WGS sequence"/>
</dbReference>
<sequence length="353" mass="39224">MSNDDATPGWDAINRTLKPIYGEQEPLHWGTIMRFSLGGNDPLDGISAYRRTDPVPHWHFVTFGFSELYAKEAEDTECSGYGFELTFRLRTETFDEPPSTWVLNFLQNLARYVFSSGNVFDAGHYMDLNGPIALGVETKIRAIAIAQDSELGRIQTPNGELTFLQVVGITLDELFTAKAWDTSRLLETIQPHLPLWITDLTRSSFTDDLSIACTIQAGIERDGSSTAFLFVGATSWKLERPLLRSERLVLTLGANGVRNFVTVLPNRIPFGRSLDVASREGRVHFAPADECAWNAMGEEELVVHLTAAAAHALVRTVIPKQGTYMISQFPNFVVQVVKSEIKDTEGKVVEVIG</sequence>
<reference evidence="2 3" key="1">
    <citation type="journal article" date="2011" name="J. Bacteriol.">
        <title>Genome sequence of Chthoniobacter flavus Ellin428, an aerobic heterotrophic soil bacterium.</title>
        <authorList>
            <person name="Kant R."/>
            <person name="van Passel M.W."/>
            <person name="Palva A."/>
            <person name="Lucas S."/>
            <person name="Lapidus A."/>
            <person name="Glavina Del Rio T."/>
            <person name="Dalin E."/>
            <person name="Tice H."/>
            <person name="Bruce D."/>
            <person name="Goodwin L."/>
            <person name="Pitluck S."/>
            <person name="Larimer F.W."/>
            <person name="Land M.L."/>
            <person name="Hauser L."/>
            <person name="Sangwan P."/>
            <person name="de Vos W.M."/>
            <person name="Janssen P.H."/>
            <person name="Smidt H."/>
        </authorList>
    </citation>
    <scope>NUCLEOTIDE SEQUENCE [LARGE SCALE GENOMIC DNA]</scope>
    <source>
        <strain evidence="2 3">Ellin428</strain>
    </source>
</reference>